<dbReference type="CDD" id="cd09272">
    <property type="entry name" value="RNase_HI_RT_Ty1"/>
    <property type="match status" value="1"/>
</dbReference>
<feature type="region of interest" description="Disordered" evidence="2">
    <location>
        <begin position="287"/>
        <end position="317"/>
    </location>
</feature>
<protein>
    <submittedName>
        <fullName evidence="4">Putative ribonuclease H-like domain-containing protein</fullName>
    </submittedName>
</protein>
<gene>
    <name evidence="4" type="ORF">Tci_055343</name>
</gene>
<dbReference type="Pfam" id="PF07727">
    <property type="entry name" value="RVT_2"/>
    <property type="match status" value="1"/>
</dbReference>
<name>A0A6L2NFC9_TANCI</name>
<feature type="domain" description="Reverse transcriptase Ty1/copia-type" evidence="3">
    <location>
        <begin position="1230"/>
        <end position="1344"/>
    </location>
</feature>
<sequence>MIAILEKYEQNVNFHQIVDFVEASHIRYALTINPTVYVSYIRQFWSTARIETTNAKTKILATVDGKPITIFESSIRRNLKLHDEAGISSLPDAELFENLTLKGTVPLFATMLVPQGEGSGASTKPHHTPPTEAQQSSHNSPSSPIHPTEPTKTIPPLIPTDTPSLRQYTRRAKRIGQSPALPTVTNEPTSPFRDDSQGEALPTVSGLEAGQDRDNITKTSALPHKSTSRVTSFATDEGSMQHQIQELTDLCTSLQRQQTKMATKIAAQDLGIANLKARIKLLEDKDGRGVVPSGEDAPIKRRSLETEEEAGGRSDDTQDMVIVLTSMDAASILTSGVQVVSVPPAAEFSTVGIPIGSGSVPTASPIFPTGSDMVPTASLIFTTASVVTPYSRCKGKEKMVESDTPNKKKLQEQIDVQLEREMEEQIAIEDRRRSKQIARDAEIARIHADEELQMMIDGLDRNNKVIAKHLHEYDQAAVDLSIREKIELINELVKYQDHHTKTLKYQAQQSKPLSKKQQKEFYMSVIKSHSGWKTKHFKGMSFEEIREKFTTVWKKIEDFVPMGSKEEAERLKRKGLRLEQEDLNQLWALVKETLSTRHATSDKEKELWVELKRLYELDVKDQLWIHTQAMMHALGRIVGNKMIKAFPLPVKKFPLPDVTITLSNKVEDLIFWEQQVVSEPRGSRSRIYKEITCSCFHGFIDKDLINLVIPDVRRDNALVALRQKFEKAEQERDELKLKLEKFQTFLKNLSQLLVSQTNDKTGLGYDNQVFTSYMFACDEMFSSKSDVSMPASPIYDRYQSRDGYHDVSPPYTGTFIPPEPDLVFHDALTVNETVHTAFNVELSPTKPKKDLSHTHRPSAPIIKDWVSDSEDESKAEPTQNAFILTRSKLVLLTAARPVTPTVSQNNVTRTRPAKTVITEPHSPPRRNINRRTSPKPSTFPLKVTTVKAPKINDVKGNPQHALKDKGVINSRCSRHMTRNMSYLTDFKEINGGYVAFGGNPKGGKITGKFDRKADEGFLVGYSENKPNVARNGPTWLFDIDTLTKSINYQPVTARNQPNPSAGIQEQFDTEKVGEETVQQYVLFPLCSSGSKDPQNTDSDATFEVKKPESKVHVSPSSSAKTKKLDDKTKREAKGKTLEDITYPNDEEDVDTEADFSNLETTITVSPILTTRFHKDHPVTQIIGDLSSATQTRSMTRIVKDQGRLTQINNEDFHTCMFACFLSQEEPKREEGIDYAEVFAPVARIKAIRLFLAYASFMGFMVYQMDIKSAFLYGTIEEEVYVCQPPGFEDPDYPDKVYKVVKELYGLHQAPRAWYETLATYLLENGFQRGKIDQTLFIKKQKDGKSASIPIDTEKPLLKDPDGEDVDVHTYRYLKGKPHLGLWYPKDSPFNLVAYSDSDYAGASLDRKYTTRGCQFLGCRLIYWQCKKQTVVATSSTEAEYVAAASCYAQEVDVAKDAEVEKNADVQRRQEESQAKVYHIDLEHADKVLSMQDDEPEPDELQKVIEVVTTAKLMTKVVTATAPITAALSVAKRRKEVMIRDPEKTTTPSTIIHSKPKSKDKGKGIMVQEPKPLKKQAQIEQDEAYARELEAELNKNINWDNVIEQVKEKGKQDNAMLRYQALKRKPQTEAQAKKNMMVYLKNIARFKMDYFKGISYDDIRLMFENYFNSNVAFLEKSKEELEEEESKALKRKTKSSDEKAVKKQKLNEEVEELKNHLQIVPNDDDDVYTEATPLALKVSVVDYEIYSENNKPYCKIIRADGSHQLFLRFFSLLSNFDREDLDMLWQMVQERFASSKPKNFLDDFLLTTLKYIFEKPDVEAQV</sequence>
<keyword evidence="1" id="KW-0175">Coiled coil</keyword>
<proteinExistence type="predicted"/>
<feature type="compositionally biased region" description="Low complexity" evidence="2">
    <location>
        <begin position="136"/>
        <end position="146"/>
    </location>
</feature>
<reference evidence="4" key="1">
    <citation type="journal article" date="2019" name="Sci. Rep.">
        <title>Draft genome of Tanacetum cinerariifolium, the natural source of mosquito coil.</title>
        <authorList>
            <person name="Yamashiro T."/>
            <person name="Shiraishi A."/>
            <person name="Satake H."/>
            <person name="Nakayama K."/>
        </authorList>
    </citation>
    <scope>NUCLEOTIDE SEQUENCE</scope>
</reference>
<feature type="region of interest" description="Disordered" evidence="2">
    <location>
        <begin position="1542"/>
        <end position="1563"/>
    </location>
</feature>
<feature type="region of interest" description="Disordered" evidence="2">
    <location>
        <begin position="917"/>
        <end position="940"/>
    </location>
</feature>
<comment type="caution">
    <text evidence="4">The sequence shown here is derived from an EMBL/GenBank/DDBJ whole genome shotgun (WGS) entry which is preliminary data.</text>
</comment>
<feature type="compositionally biased region" description="Basic and acidic residues" evidence="2">
    <location>
        <begin position="1102"/>
        <end position="1111"/>
    </location>
</feature>
<dbReference type="InterPro" id="IPR013103">
    <property type="entry name" value="RVT_2"/>
</dbReference>
<dbReference type="PANTHER" id="PTHR11439">
    <property type="entry name" value="GAG-POL-RELATED RETROTRANSPOSON"/>
    <property type="match status" value="1"/>
</dbReference>
<dbReference type="PANTHER" id="PTHR11439:SF495">
    <property type="entry name" value="REVERSE TRANSCRIPTASE, RNA-DEPENDENT DNA POLYMERASE-RELATED"/>
    <property type="match status" value="1"/>
</dbReference>
<feature type="coiled-coil region" evidence="1">
    <location>
        <begin position="718"/>
        <end position="745"/>
    </location>
</feature>
<evidence type="ECO:0000256" key="1">
    <source>
        <dbReference type="SAM" id="Coils"/>
    </source>
</evidence>
<feature type="compositionally biased region" description="Basic and acidic residues" evidence="2">
    <location>
        <begin position="1122"/>
        <end position="1136"/>
    </location>
</feature>
<feature type="compositionally biased region" description="Basic and acidic residues" evidence="2">
    <location>
        <begin position="297"/>
        <end position="316"/>
    </location>
</feature>
<organism evidence="4">
    <name type="scientific">Tanacetum cinerariifolium</name>
    <name type="common">Dalmatian daisy</name>
    <name type="synonym">Chrysanthemum cinerariifolium</name>
    <dbReference type="NCBI Taxonomy" id="118510"/>
    <lineage>
        <taxon>Eukaryota</taxon>
        <taxon>Viridiplantae</taxon>
        <taxon>Streptophyta</taxon>
        <taxon>Embryophyta</taxon>
        <taxon>Tracheophyta</taxon>
        <taxon>Spermatophyta</taxon>
        <taxon>Magnoliopsida</taxon>
        <taxon>eudicotyledons</taxon>
        <taxon>Gunneridae</taxon>
        <taxon>Pentapetalae</taxon>
        <taxon>asterids</taxon>
        <taxon>campanulids</taxon>
        <taxon>Asterales</taxon>
        <taxon>Asteraceae</taxon>
        <taxon>Asteroideae</taxon>
        <taxon>Anthemideae</taxon>
        <taxon>Anthemidinae</taxon>
        <taxon>Tanacetum</taxon>
    </lineage>
</organism>
<feature type="compositionally biased region" description="Basic residues" evidence="2">
    <location>
        <begin position="923"/>
        <end position="933"/>
    </location>
</feature>
<feature type="region of interest" description="Disordered" evidence="2">
    <location>
        <begin position="1086"/>
        <end position="1136"/>
    </location>
</feature>
<feature type="region of interest" description="Disordered" evidence="2">
    <location>
        <begin position="114"/>
        <end position="237"/>
    </location>
</feature>
<evidence type="ECO:0000313" key="4">
    <source>
        <dbReference type="EMBL" id="GEU83365.1"/>
    </source>
</evidence>
<feature type="compositionally biased region" description="Polar residues" evidence="2">
    <location>
        <begin position="228"/>
        <end position="237"/>
    </location>
</feature>
<dbReference type="EMBL" id="BKCJ010008669">
    <property type="protein sequence ID" value="GEU83365.1"/>
    <property type="molecule type" value="Genomic_DNA"/>
</dbReference>
<evidence type="ECO:0000259" key="3">
    <source>
        <dbReference type="Pfam" id="PF07727"/>
    </source>
</evidence>
<evidence type="ECO:0000256" key="2">
    <source>
        <dbReference type="SAM" id="MobiDB-lite"/>
    </source>
</evidence>
<feature type="coiled-coil region" evidence="1">
    <location>
        <begin position="1670"/>
        <end position="1722"/>
    </location>
</feature>
<feature type="compositionally biased region" description="Polar residues" evidence="2">
    <location>
        <begin position="1087"/>
        <end position="1099"/>
    </location>
</feature>
<accession>A0A6L2NFC9</accession>